<dbReference type="Proteomes" id="UP000320496">
    <property type="component" value="Chromosome"/>
</dbReference>
<feature type="compositionally biased region" description="Polar residues" evidence="1">
    <location>
        <begin position="232"/>
        <end position="257"/>
    </location>
</feature>
<feature type="transmembrane region" description="Helical" evidence="2">
    <location>
        <begin position="96"/>
        <end position="114"/>
    </location>
</feature>
<feature type="transmembrane region" description="Helical" evidence="2">
    <location>
        <begin position="121"/>
        <end position="142"/>
    </location>
</feature>
<dbReference type="KEGG" id="mri:Mal4_28560"/>
<dbReference type="AlphaFoldDB" id="A0A517Z7R8"/>
<feature type="transmembrane region" description="Helical" evidence="2">
    <location>
        <begin position="66"/>
        <end position="84"/>
    </location>
</feature>
<dbReference type="EMBL" id="CP036275">
    <property type="protein sequence ID" value="QDU38527.1"/>
    <property type="molecule type" value="Genomic_DNA"/>
</dbReference>
<keyword evidence="2" id="KW-0472">Membrane</keyword>
<organism evidence="3 4">
    <name type="scientific">Maioricimonas rarisocia</name>
    <dbReference type="NCBI Taxonomy" id="2528026"/>
    <lineage>
        <taxon>Bacteria</taxon>
        <taxon>Pseudomonadati</taxon>
        <taxon>Planctomycetota</taxon>
        <taxon>Planctomycetia</taxon>
        <taxon>Planctomycetales</taxon>
        <taxon>Planctomycetaceae</taxon>
        <taxon>Maioricimonas</taxon>
    </lineage>
</organism>
<keyword evidence="2" id="KW-0812">Transmembrane</keyword>
<keyword evidence="2" id="KW-1133">Transmembrane helix</keyword>
<keyword evidence="4" id="KW-1185">Reference proteome</keyword>
<feature type="region of interest" description="Disordered" evidence="1">
    <location>
        <begin position="148"/>
        <end position="257"/>
    </location>
</feature>
<accession>A0A517Z7R8</accession>
<protein>
    <submittedName>
        <fullName evidence="3">Uncharacterized protein</fullName>
    </submittedName>
</protein>
<sequence length="435" mass="46119">MSVSVTCPGCAKRYKVPDSKIGNAIACKHCDTQIFVSASGDESKRLRTRREAATEMSEMDAHLRKSGIALMLVGLASFVLPMMGMQLRMFARLGDSAQVGGAIAAYVGVALFIYAMRREPLAAAIGGGSVAAIVTVLAAPYLQQQNGAPAVAQQPPPQAVPGAAPQAAPPAARSGQPQQAHQPEQPQQRGGPPPGFGSRPRPPFNRPEGFGPRNRGPGAGRPTGRPSGQGAARTQGSRTASSTGTRQTQLDLSSQTEGNPVNLLDVIQPSRDKLIGPWTLQNGTLTSPMLQPARIDVPVKPPSSYVLTVEAERLQGRDSLNLGLVVGGRGVTVIMDGYGGQVTGLNRLDGRTGDVNESTHRGKVLPNGRRNTIVCTVTPKSVLVSANGRTVINWTGSPQRLSRDHRWTPGLDDHLQIGCWATKWRITRMELTPTP</sequence>
<reference evidence="3 4" key="1">
    <citation type="submission" date="2019-02" db="EMBL/GenBank/DDBJ databases">
        <title>Deep-cultivation of Planctomycetes and their phenomic and genomic characterization uncovers novel biology.</title>
        <authorList>
            <person name="Wiegand S."/>
            <person name="Jogler M."/>
            <person name="Boedeker C."/>
            <person name="Pinto D."/>
            <person name="Vollmers J."/>
            <person name="Rivas-Marin E."/>
            <person name="Kohn T."/>
            <person name="Peeters S.H."/>
            <person name="Heuer A."/>
            <person name="Rast P."/>
            <person name="Oberbeckmann S."/>
            <person name="Bunk B."/>
            <person name="Jeske O."/>
            <person name="Meyerdierks A."/>
            <person name="Storesund J.E."/>
            <person name="Kallscheuer N."/>
            <person name="Luecker S."/>
            <person name="Lage O.M."/>
            <person name="Pohl T."/>
            <person name="Merkel B.J."/>
            <person name="Hornburger P."/>
            <person name="Mueller R.-W."/>
            <person name="Bruemmer F."/>
            <person name="Labrenz M."/>
            <person name="Spormann A.M."/>
            <person name="Op den Camp H."/>
            <person name="Overmann J."/>
            <person name="Amann R."/>
            <person name="Jetten M.S.M."/>
            <person name="Mascher T."/>
            <person name="Medema M.H."/>
            <person name="Devos D.P."/>
            <person name="Kaster A.-K."/>
            <person name="Ovreas L."/>
            <person name="Rohde M."/>
            <person name="Galperin M.Y."/>
            <person name="Jogler C."/>
        </authorList>
    </citation>
    <scope>NUCLEOTIDE SEQUENCE [LARGE SCALE GENOMIC DNA]</scope>
    <source>
        <strain evidence="3 4">Mal4</strain>
    </source>
</reference>
<evidence type="ECO:0000256" key="2">
    <source>
        <dbReference type="SAM" id="Phobius"/>
    </source>
</evidence>
<gene>
    <name evidence="3" type="ORF">Mal4_28560</name>
</gene>
<evidence type="ECO:0000313" key="3">
    <source>
        <dbReference type="EMBL" id="QDU38527.1"/>
    </source>
</evidence>
<dbReference type="RefSeq" id="WP_145369799.1">
    <property type="nucleotide sequence ID" value="NZ_CP036275.1"/>
</dbReference>
<dbReference type="OrthoDB" id="241985at2"/>
<name>A0A517Z7R8_9PLAN</name>
<feature type="compositionally biased region" description="Pro residues" evidence="1">
    <location>
        <begin position="191"/>
        <end position="205"/>
    </location>
</feature>
<evidence type="ECO:0000313" key="4">
    <source>
        <dbReference type="Proteomes" id="UP000320496"/>
    </source>
</evidence>
<evidence type="ECO:0000256" key="1">
    <source>
        <dbReference type="SAM" id="MobiDB-lite"/>
    </source>
</evidence>
<proteinExistence type="predicted"/>
<feature type="compositionally biased region" description="Low complexity" evidence="1">
    <location>
        <begin position="206"/>
        <end position="228"/>
    </location>
</feature>
<feature type="compositionally biased region" description="Low complexity" evidence="1">
    <location>
        <begin position="160"/>
        <end position="190"/>
    </location>
</feature>